<dbReference type="Proteomes" id="UP000478090">
    <property type="component" value="Unassembled WGS sequence"/>
</dbReference>
<feature type="transmembrane region" description="Helical" evidence="1">
    <location>
        <begin position="110"/>
        <end position="128"/>
    </location>
</feature>
<gene>
    <name evidence="2" type="ORF">GTP27_09970</name>
</gene>
<evidence type="ECO:0000256" key="1">
    <source>
        <dbReference type="SAM" id="Phobius"/>
    </source>
</evidence>
<dbReference type="EMBL" id="WWCM01000005">
    <property type="protein sequence ID" value="MYM39656.1"/>
    <property type="molecule type" value="Genomic_DNA"/>
</dbReference>
<evidence type="ECO:0000313" key="3">
    <source>
        <dbReference type="Proteomes" id="UP000478090"/>
    </source>
</evidence>
<name>A0ABW9VJK8_9BURK</name>
<organism evidence="2 3">
    <name type="scientific">Duganella qianjiadongensis</name>
    <dbReference type="NCBI Taxonomy" id="2692176"/>
    <lineage>
        <taxon>Bacteria</taxon>
        <taxon>Pseudomonadati</taxon>
        <taxon>Pseudomonadota</taxon>
        <taxon>Betaproteobacteria</taxon>
        <taxon>Burkholderiales</taxon>
        <taxon>Oxalobacteraceae</taxon>
        <taxon>Telluria group</taxon>
        <taxon>Duganella</taxon>
    </lineage>
</organism>
<comment type="caution">
    <text evidence="2">The sequence shown here is derived from an EMBL/GenBank/DDBJ whole genome shotgun (WGS) entry which is preliminary data.</text>
</comment>
<evidence type="ECO:0000313" key="2">
    <source>
        <dbReference type="EMBL" id="MYM39656.1"/>
    </source>
</evidence>
<protein>
    <submittedName>
        <fullName evidence="2">Uncharacterized protein</fullName>
    </submittedName>
</protein>
<keyword evidence="1" id="KW-1133">Transmembrane helix</keyword>
<keyword evidence="1" id="KW-0812">Transmembrane</keyword>
<keyword evidence="1" id="KW-0472">Membrane</keyword>
<proteinExistence type="predicted"/>
<accession>A0ABW9VJK8</accession>
<reference evidence="2 3" key="1">
    <citation type="submission" date="2019-12" db="EMBL/GenBank/DDBJ databases">
        <title>Novel species isolated from a subtropical stream in China.</title>
        <authorList>
            <person name="Lu H."/>
        </authorList>
    </citation>
    <scope>NUCLEOTIDE SEQUENCE [LARGE SCALE GENOMIC DNA]</scope>
    <source>
        <strain evidence="2 3">CY13W</strain>
    </source>
</reference>
<sequence>MDETQYTDQLDLAAYGFVPETYDVGPTNDGTYNVPTAAQPNNQPWDAAGGTLGQYSTKDVIGLLRDGIGIWSQNKRNNQFLDYQRYEATQGGVFTQGRPVGTRATVTAQASGNPTMLILLIGGALLLLRK</sequence>
<keyword evidence="3" id="KW-1185">Reference proteome</keyword>
<dbReference type="RefSeq" id="WP_161039024.1">
    <property type="nucleotide sequence ID" value="NZ_WWCM01000005.1"/>
</dbReference>